<proteinExistence type="predicted"/>
<dbReference type="AlphaFoldDB" id="A0A3B0P7R4"/>
<feature type="non-terminal residue" evidence="1">
    <location>
        <position position="36"/>
    </location>
</feature>
<sequence>MSKLHDLFDYTYSMSSERLSKINILLPAKLNNKNEW</sequence>
<evidence type="ECO:0000313" key="1">
    <source>
        <dbReference type="EMBL" id="SYV92629.1"/>
    </source>
</evidence>
<organism evidence="1 2">
    <name type="scientific">Mycoplasmopsis synoviae</name>
    <name type="common">Mycoplasma synoviae</name>
    <dbReference type="NCBI Taxonomy" id="2109"/>
    <lineage>
        <taxon>Bacteria</taxon>
        <taxon>Bacillati</taxon>
        <taxon>Mycoplasmatota</taxon>
        <taxon>Mycoplasmoidales</taxon>
        <taxon>Metamycoplasmataceae</taxon>
        <taxon>Mycoplasmopsis</taxon>
    </lineage>
</organism>
<gene>
    <name evidence="1" type="ORF">NCTC10124_00354</name>
</gene>
<name>A0A3B0P7R4_MYCSY</name>
<evidence type="ECO:0000313" key="2">
    <source>
        <dbReference type="Proteomes" id="UP000259328"/>
    </source>
</evidence>
<dbReference type="EMBL" id="LS991953">
    <property type="protein sequence ID" value="SYV92629.1"/>
    <property type="molecule type" value="Genomic_DNA"/>
</dbReference>
<protein>
    <submittedName>
        <fullName evidence="1">Uncharacterized protein</fullName>
    </submittedName>
</protein>
<dbReference type="Proteomes" id="UP000259328">
    <property type="component" value="Chromosome"/>
</dbReference>
<reference evidence="2" key="1">
    <citation type="submission" date="2018-06" db="EMBL/GenBank/DDBJ databases">
        <authorList>
            <consortium name="Pathogen Informatics"/>
        </authorList>
    </citation>
    <scope>NUCLEOTIDE SEQUENCE [LARGE SCALE GENOMIC DNA]</scope>
    <source>
        <strain evidence="2">NCTC10124</strain>
    </source>
</reference>
<accession>A0A3B0P7R4</accession>